<proteinExistence type="inferred from homology"/>
<dbReference type="GO" id="GO:0005737">
    <property type="term" value="C:cytoplasm"/>
    <property type="evidence" value="ECO:0007669"/>
    <property type="project" value="UniProtKB-SubCell"/>
</dbReference>
<comment type="caution">
    <text evidence="2">Once thought to be involved in copper homeostasis, experiments in E.coli have shown this is not the case.</text>
</comment>
<accession>A0A1M5K150</accession>
<evidence type="ECO:0000256" key="2">
    <source>
        <dbReference type="HAMAP-Rule" id="MF_00795"/>
    </source>
</evidence>
<dbReference type="Pfam" id="PF03932">
    <property type="entry name" value="CutC"/>
    <property type="match status" value="1"/>
</dbReference>
<dbReference type="InterPro" id="IPR036822">
    <property type="entry name" value="CutC-like_dom_sf"/>
</dbReference>
<dbReference type="EMBL" id="FQUC01000033">
    <property type="protein sequence ID" value="SHG46395.1"/>
    <property type="molecule type" value="Genomic_DNA"/>
</dbReference>
<dbReference type="Proteomes" id="UP000184480">
    <property type="component" value="Unassembled WGS sequence"/>
</dbReference>
<name>A0A1M5K150_9BACT</name>
<keyword evidence="4" id="KW-1185">Reference proteome</keyword>
<dbReference type="SUPFAM" id="SSF110395">
    <property type="entry name" value="CutC-like"/>
    <property type="match status" value="1"/>
</dbReference>
<organism evidence="3 4">
    <name type="scientific">Dysgonomonas macrotermitis</name>
    <dbReference type="NCBI Taxonomy" id="1346286"/>
    <lineage>
        <taxon>Bacteria</taxon>
        <taxon>Pseudomonadati</taxon>
        <taxon>Bacteroidota</taxon>
        <taxon>Bacteroidia</taxon>
        <taxon>Bacteroidales</taxon>
        <taxon>Dysgonomonadaceae</taxon>
        <taxon>Dysgonomonas</taxon>
    </lineage>
</organism>
<dbReference type="HAMAP" id="MF_00795">
    <property type="entry name" value="CutC"/>
    <property type="match status" value="1"/>
</dbReference>
<dbReference type="InterPro" id="IPR005627">
    <property type="entry name" value="CutC-like"/>
</dbReference>
<keyword evidence="2" id="KW-0963">Cytoplasm</keyword>
<dbReference type="GO" id="GO:0005507">
    <property type="term" value="F:copper ion binding"/>
    <property type="evidence" value="ECO:0007669"/>
    <property type="project" value="TreeGrafter"/>
</dbReference>
<protein>
    <recommendedName>
        <fullName evidence="2">PF03932 family protein CutC</fullName>
    </recommendedName>
</protein>
<reference evidence="4" key="1">
    <citation type="submission" date="2016-11" db="EMBL/GenBank/DDBJ databases">
        <authorList>
            <person name="Varghese N."/>
            <person name="Submissions S."/>
        </authorList>
    </citation>
    <scope>NUCLEOTIDE SEQUENCE [LARGE SCALE GENOMIC DNA]</scope>
    <source>
        <strain evidence="4">DSM 27370</strain>
    </source>
</reference>
<dbReference type="RefSeq" id="WP_062178420.1">
    <property type="nucleotide sequence ID" value="NZ_BBXL01000005.1"/>
</dbReference>
<dbReference type="PANTHER" id="PTHR12598:SF0">
    <property type="entry name" value="COPPER HOMEOSTASIS PROTEIN CUTC HOMOLOG"/>
    <property type="match status" value="1"/>
</dbReference>
<evidence type="ECO:0000313" key="4">
    <source>
        <dbReference type="Proteomes" id="UP000184480"/>
    </source>
</evidence>
<comment type="subcellular location">
    <subcellularLocation>
        <location evidence="2">Cytoplasm</location>
    </subcellularLocation>
</comment>
<dbReference type="STRING" id="1346286.SAMN05444362_1332"/>
<evidence type="ECO:0000313" key="3">
    <source>
        <dbReference type="EMBL" id="SHG46395.1"/>
    </source>
</evidence>
<dbReference type="AlphaFoldDB" id="A0A1M5K150"/>
<dbReference type="OrthoDB" id="9815677at2"/>
<dbReference type="PANTHER" id="PTHR12598">
    <property type="entry name" value="COPPER HOMEOSTASIS PROTEIN CUTC"/>
    <property type="match status" value="1"/>
</dbReference>
<sequence length="244" mass="26979">MVEVEVCANSVRSVIAAQRAGANRVELCVNLSEGGLTPFLSMIEKSLSMTDIEVNVLVRPRSGDFLYDDIDFDLMKKDIEWCGKLGCSGVVFGILTRDGSIDKMRCAELVTMASRYNMSVTFHRAFDHVLDVEKALFDVIELGCKRILTPGGFPTAVDGVNTIKRLVDLSEDRIQIMPGGGITPQNVENLIIQTGVKAVHGSFLSPIESKMDYLNPNFSPESDFIQYYSDEKIIKKVVDIAAKF</sequence>
<dbReference type="Gene3D" id="3.20.20.380">
    <property type="entry name" value="Copper homeostasis (CutC) domain"/>
    <property type="match status" value="1"/>
</dbReference>
<evidence type="ECO:0000256" key="1">
    <source>
        <dbReference type="ARBA" id="ARBA00007768"/>
    </source>
</evidence>
<gene>
    <name evidence="2" type="primary">cutC</name>
    <name evidence="3" type="ORF">SAMN05444362_1332</name>
</gene>
<comment type="similarity">
    <text evidence="1 2">Belongs to the CutC family.</text>
</comment>